<dbReference type="RefSeq" id="WP_072967151.1">
    <property type="nucleotide sequence ID" value="NZ_FRAJ01000011.1"/>
</dbReference>
<dbReference type="SUPFAM" id="SSF54106">
    <property type="entry name" value="LysM domain"/>
    <property type="match status" value="3"/>
</dbReference>
<evidence type="ECO:0000313" key="2">
    <source>
        <dbReference type="EMBL" id="SHK19655.1"/>
    </source>
</evidence>
<dbReference type="EMBL" id="FRAJ01000011">
    <property type="protein sequence ID" value="SHK19655.1"/>
    <property type="molecule type" value="Genomic_DNA"/>
</dbReference>
<reference evidence="2 3" key="1">
    <citation type="submission" date="2016-11" db="EMBL/GenBank/DDBJ databases">
        <authorList>
            <person name="Jaros S."/>
            <person name="Januszkiewicz K."/>
            <person name="Wedrychowicz H."/>
        </authorList>
    </citation>
    <scope>NUCLEOTIDE SEQUENCE [LARGE SCALE GENOMIC DNA]</scope>
    <source>
        <strain evidence="2 3">DSM 14501</strain>
    </source>
</reference>
<feature type="domain" description="LysM" evidence="1">
    <location>
        <begin position="140"/>
        <end position="184"/>
    </location>
</feature>
<feature type="domain" description="LysM" evidence="1">
    <location>
        <begin position="81"/>
        <end position="125"/>
    </location>
</feature>
<feature type="domain" description="LysM" evidence="1">
    <location>
        <begin position="29"/>
        <end position="73"/>
    </location>
</feature>
<dbReference type="PROSITE" id="PS51782">
    <property type="entry name" value="LYSM"/>
    <property type="match status" value="3"/>
</dbReference>
<accession>A0A1M6QHL8</accession>
<dbReference type="SMART" id="SM00257">
    <property type="entry name" value="LysM"/>
    <property type="match status" value="3"/>
</dbReference>
<evidence type="ECO:0000313" key="3">
    <source>
        <dbReference type="Proteomes" id="UP000184082"/>
    </source>
</evidence>
<dbReference type="Pfam" id="PF01476">
    <property type="entry name" value="LysM"/>
    <property type="match status" value="3"/>
</dbReference>
<dbReference type="Gene3D" id="3.10.350.10">
    <property type="entry name" value="LysM domain"/>
    <property type="match status" value="3"/>
</dbReference>
<dbReference type="PANTHER" id="PTHR33734:SF22">
    <property type="entry name" value="MEMBRANE-BOUND LYTIC MUREIN TRANSGLYCOSYLASE D"/>
    <property type="match status" value="1"/>
</dbReference>
<dbReference type="STRING" id="1121266.SAMN02745883_01502"/>
<sequence>MNLKKIIVGGLIGFTILSQSSILSSAETVSYKIKSGDTYWKISQKYNLNYQELLDINSSYQKPYLDVGDTILLPYNSSQKRLYKVKWGDTYWKISKYFNVDFNLLLKINGADKYSQLNIGDVVIVPNDNNIEKKPYITYTYYTVQKNDDLWKIAIKFGISYYELLKENNMNENSTVYVGDVLKIPVHHIPVKQTPGQQYGEYLDWWTEAQYVVPIGKIFKVRDFYTGKEWTMKRTIGANHADCEPLTKYDSEIIKKVWGGSYSWITRPVLILVDGRKIAASAASMPHSIQYITDNNFIGHMDIHFANSTRHKDGKVDYDHQKNIKIAAGL</sequence>
<organism evidence="2 3">
    <name type="scientific">Caminicella sporogenes DSM 14501</name>
    <dbReference type="NCBI Taxonomy" id="1121266"/>
    <lineage>
        <taxon>Bacteria</taxon>
        <taxon>Bacillati</taxon>
        <taxon>Bacillota</taxon>
        <taxon>Clostridia</taxon>
        <taxon>Peptostreptococcales</taxon>
        <taxon>Caminicellaceae</taxon>
        <taxon>Caminicella</taxon>
    </lineage>
</organism>
<dbReference type="CDD" id="cd00118">
    <property type="entry name" value="LysM"/>
    <property type="match status" value="3"/>
</dbReference>
<name>A0A1M6QHL8_9FIRM</name>
<protein>
    <submittedName>
        <fullName evidence="2">LysM repeat-containing protein</fullName>
    </submittedName>
</protein>
<dbReference type="AlphaFoldDB" id="A0A1M6QHL8"/>
<proteinExistence type="predicted"/>
<gene>
    <name evidence="2" type="ORF">SAMN02745883_01502</name>
</gene>
<keyword evidence="3" id="KW-1185">Reference proteome</keyword>
<evidence type="ECO:0000259" key="1">
    <source>
        <dbReference type="PROSITE" id="PS51782"/>
    </source>
</evidence>
<dbReference type="Proteomes" id="UP000184082">
    <property type="component" value="Unassembled WGS sequence"/>
</dbReference>
<dbReference type="InterPro" id="IPR036779">
    <property type="entry name" value="LysM_dom_sf"/>
</dbReference>
<dbReference type="InterPro" id="IPR018392">
    <property type="entry name" value="LysM"/>
</dbReference>
<dbReference type="PANTHER" id="PTHR33734">
    <property type="entry name" value="LYSM DOMAIN-CONTAINING GPI-ANCHORED PROTEIN 2"/>
    <property type="match status" value="1"/>
</dbReference>